<keyword evidence="3" id="KW-1185">Reference proteome</keyword>
<feature type="region of interest" description="Disordered" evidence="1">
    <location>
        <begin position="1"/>
        <end position="74"/>
    </location>
</feature>
<organism evidence="2 3">
    <name type="scientific">Trifolium medium</name>
    <dbReference type="NCBI Taxonomy" id="97028"/>
    <lineage>
        <taxon>Eukaryota</taxon>
        <taxon>Viridiplantae</taxon>
        <taxon>Streptophyta</taxon>
        <taxon>Embryophyta</taxon>
        <taxon>Tracheophyta</taxon>
        <taxon>Spermatophyta</taxon>
        <taxon>Magnoliopsida</taxon>
        <taxon>eudicotyledons</taxon>
        <taxon>Gunneridae</taxon>
        <taxon>Pentapetalae</taxon>
        <taxon>rosids</taxon>
        <taxon>fabids</taxon>
        <taxon>Fabales</taxon>
        <taxon>Fabaceae</taxon>
        <taxon>Papilionoideae</taxon>
        <taxon>50 kb inversion clade</taxon>
        <taxon>NPAAA clade</taxon>
        <taxon>Hologalegina</taxon>
        <taxon>IRL clade</taxon>
        <taxon>Trifolieae</taxon>
        <taxon>Trifolium</taxon>
    </lineage>
</organism>
<evidence type="ECO:0000256" key="1">
    <source>
        <dbReference type="SAM" id="MobiDB-lite"/>
    </source>
</evidence>
<evidence type="ECO:0000313" key="3">
    <source>
        <dbReference type="Proteomes" id="UP000265520"/>
    </source>
</evidence>
<proteinExistence type="predicted"/>
<dbReference type="EMBL" id="LXQA011010690">
    <property type="protein sequence ID" value="MCI81091.1"/>
    <property type="molecule type" value="Genomic_DNA"/>
</dbReference>
<protein>
    <submittedName>
        <fullName evidence="2">Uncharacterized protein</fullName>
    </submittedName>
</protein>
<dbReference type="AlphaFoldDB" id="A0A392V218"/>
<accession>A0A392V218</accession>
<evidence type="ECO:0000313" key="2">
    <source>
        <dbReference type="EMBL" id="MCI81091.1"/>
    </source>
</evidence>
<dbReference type="Proteomes" id="UP000265520">
    <property type="component" value="Unassembled WGS sequence"/>
</dbReference>
<feature type="compositionally biased region" description="Polar residues" evidence="1">
    <location>
        <begin position="41"/>
        <end position="52"/>
    </location>
</feature>
<feature type="compositionally biased region" description="Polar residues" evidence="1">
    <location>
        <begin position="1"/>
        <end position="17"/>
    </location>
</feature>
<sequence length="74" mass="7825">RQVENSLAPQAKNQPSSAIDHCPPGPNSSPSTADNVEPVLPSNSHPPWNSVLQAFKGGHAGSPQSLWDSEFRPA</sequence>
<feature type="non-terminal residue" evidence="2">
    <location>
        <position position="74"/>
    </location>
</feature>
<name>A0A392V218_9FABA</name>
<reference evidence="2 3" key="1">
    <citation type="journal article" date="2018" name="Front. Plant Sci.">
        <title>Red Clover (Trifolium pratense) and Zigzag Clover (T. medium) - A Picture of Genomic Similarities and Differences.</title>
        <authorList>
            <person name="Dluhosova J."/>
            <person name="Istvanek J."/>
            <person name="Nedelnik J."/>
            <person name="Repkova J."/>
        </authorList>
    </citation>
    <scope>NUCLEOTIDE SEQUENCE [LARGE SCALE GENOMIC DNA]</scope>
    <source>
        <strain evidence="3">cv. 10/8</strain>
        <tissue evidence="2">Leaf</tissue>
    </source>
</reference>
<feature type="non-terminal residue" evidence="2">
    <location>
        <position position="1"/>
    </location>
</feature>
<comment type="caution">
    <text evidence="2">The sequence shown here is derived from an EMBL/GenBank/DDBJ whole genome shotgun (WGS) entry which is preliminary data.</text>
</comment>